<evidence type="ECO:0000256" key="4">
    <source>
        <dbReference type="ARBA" id="ARBA00022801"/>
    </source>
</evidence>
<evidence type="ECO:0000256" key="3">
    <source>
        <dbReference type="ARBA" id="ARBA00022670"/>
    </source>
</evidence>
<dbReference type="GO" id="GO:0000324">
    <property type="term" value="C:fungal-type vacuole"/>
    <property type="evidence" value="ECO:0007669"/>
    <property type="project" value="TreeGrafter"/>
</dbReference>
<dbReference type="PANTHER" id="PTHR11802:SF452">
    <property type="entry name" value="CARBOXYPEPTIDASE"/>
    <property type="match status" value="1"/>
</dbReference>
<dbReference type="RefSeq" id="XP_065823741.1">
    <property type="nucleotide sequence ID" value="XM_065967669.1"/>
</dbReference>
<keyword evidence="5" id="KW-0325">Glycoprotein</keyword>
<dbReference type="Pfam" id="PF00450">
    <property type="entry name" value="Peptidase_S10"/>
    <property type="match status" value="1"/>
</dbReference>
<dbReference type="GeneID" id="43587513"/>
<evidence type="ECO:0000256" key="1">
    <source>
        <dbReference type="ARBA" id="ARBA00009431"/>
    </source>
</evidence>
<gene>
    <name evidence="7" type="ORF">CI109_105492</name>
</gene>
<evidence type="ECO:0000313" key="7">
    <source>
        <dbReference type="EMBL" id="WWD21011.1"/>
    </source>
</evidence>
<dbReference type="SUPFAM" id="SSF53474">
    <property type="entry name" value="alpha/beta-Hydrolases"/>
    <property type="match status" value="1"/>
</dbReference>
<sequence>MRLSTLAVLASPTLALALPNYLKLTNSPSDLAAQAISAAKSWVGGAVDQTKTQWHDLENVVEDFGKERLKVANVEMHGIEYLSLTHPAFPQHRLRVVSPKICDPNINQLSGYLDISETRHLFFWFQESRRNATEDPLVLWLNGGPGCSSSGGLLFELGGCAVANNGQNTTYNEHAWNNVANVLFLDQPIGVGYSYADEGEVNNSPAAAEDVYAFLTLFIAQFRAYSEQPFHISGESYAGTYIPNIASVIHKNNLALDLAPVPGIPRINLDSVMIGNGLSDGKIQFPSIPDWACGSHYGPFLSDPNGPECTSLRSKGARCERLVEACQKTNSRFSCLPASLVCWQMYSSLQELGLNLYDVRRTCNKAPSEDGPLCYRELQWIETYLNKKEIKKALGAPDSITYQSCNMQINQNFLLQGDGMHDAAALLPELVEAGIRVLIYAGEADMMVNFIGCYRLLDNLPSTFSSAYQNAPNKTFVDLNGDVVGWTKGINNLAFVSFRNAGHMVPHDDPVGALTMFTRWTKNQSL</sequence>
<evidence type="ECO:0000256" key="2">
    <source>
        <dbReference type="ARBA" id="ARBA00022645"/>
    </source>
</evidence>
<keyword evidence="3 6" id="KW-0645">Protease</keyword>
<evidence type="ECO:0000256" key="6">
    <source>
        <dbReference type="RuleBase" id="RU361156"/>
    </source>
</evidence>
<dbReference type="Gene3D" id="1.10.287.410">
    <property type="match status" value="1"/>
</dbReference>
<dbReference type="GO" id="GO:0004185">
    <property type="term" value="F:serine-type carboxypeptidase activity"/>
    <property type="evidence" value="ECO:0007669"/>
    <property type="project" value="UniProtKB-UniRule"/>
</dbReference>
<dbReference type="InterPro" id="IPR018202">
    <property type="entry name" value="Ser_caboxypep_ser_AS"/>
</dbReference>
<reference evidence="7" key="1">
    <citation type="submission" date="2017-08" db="EMBL/GenBank/DDBJ databases">
        <authorList>
            <person name="Cuomo C."/>
            <person name="Billmyre B."/>
            <person name="Heitman J."/>
        </authorList>
    </citation>
    <scope>NUCLEOTIDE SEQUENCE</scope>
    <source>
        <strain evidence="7">CBS 12478</strain>
    </source>
</reference>
<dbReference type="KEGG" id="ksn:43587513"/>
<dbReference type="PROSITE" id="PS00131">
    <property type="entry name" value="CARBOXYPEPT_SER_SER"/>
    <property type="match status" value="1"/>
</dbReference>
<name>A0AAJ8MZP9_9TREE</name>
<evidence type="ECO:0000256" key="5">
    <source>
        <dbReference type="ARBA" id="ARBA00023180"/>
    </source>
</evidence>
<dbReference type="InterPro" id="IPR029058">
    <property type="entry name" value="AB_hydrolase_fold"/>
</dbReference>
<dbReference type="EC" id="3.4.16.-" evidence="6"/>
<reference evidence="7" key="2">
    <citation type="submission" date="2024-01" db="EMBL/GenBank/DDBJ databases">
        <title>Comparative genomics of Cryptococcus and Kwoniella reveals pathogenesis evolution and contrasting modes of karyotype evolution via chromosome fusion or intercentromeric recombination.</title>
        <authorList>
            <person name="Coelho M.A."/>
            <person name="David-Palma M."/>
            <person name="Shea T."/>
            <person name="Bowers K."/>
            <person name="McGinley-Smith S."/>
            <person name="Mohammad A.W."/>
            <person name="Gnirke A."/>
            <person name="Yurkov A.M."/>
            <person name="Nowrousian M."/>
            <person name="Sun S."/>
            <person name="Cuomo C.A."/>
            <person name="Heitman J."/>
        </authorList>
    </citation>
    <scope>NUCLEOTIDE SEQUENCE</scope>
    <source>
        <strain evidence="7">CBS 12478</strain>
    </source>
</reference>
<dbReference type="Gene3D" id="3.40.50.1820">
    <property type="entry name" value="alpha/beta hydrolase"/>
    <property type="match status" value="1"/>
</dbReference>
<evidence type="ECO:0000313" key="8">
    <source>
        <dbReference type="Proteomes" id="UP000322225"/>
    </source>
</evidence>
<dbReference type="PRINTS" id="PR00724">
    <property type="entry name" value="CRBOXYPTASEC"/>
</dbReference>
<protein>
    <recommendedName>
        <fullName evidence="6">Carboxypeptidase</fullName>
        <ecNumber evidence="6">3.4.16.-</ecNumber>
    </recommendedName>
</protein>
<keyword evidence="8" id="KW-1185">Reference proteome</keyword>
<proteinExistence type="inferred from homology"/>
<accession>A0AAJ8MZP9</accession>
<feature type="signal peptide" evidence="6">
    <location>
        <begin position="1"/>
        <end position="17"/>
    </location>
</feature>
<keyword evidence="4 6" id="KW-0378">Hydrolase</keyword>
<comment type="similarity">
    <text evidence="1 6">Belongs to the peptidase S10 family.</text>
</comment>
<dbReference type="AlphaFoldDB" id="A0AAJ8MZP9"/>
<dbReference type="PANTHER" id="PTHR11802">
    <property type="entry name" value="SERINE PROTEASE FAMILY S10 SERINE CARBOXYPEPTIDASE"/>
    <property type="match status" value="1"/>
</dbReference>
<dbReference type="EMBL" id="CP144060">
    <property type="protein sequence ID" value="WWD21011.1"/>
    <property type="molecule type" value="Genomic_DNA"/>
</dbReference>
<organism evidence="7 8">
    <name type="scientific">Kwoniella shandongensis</name>
    <dbReference type="NCBI Taxonomy" id="1734106"/>
    <lineage>
        <taxon>Eukaryota</taxon>
        <taxon>Fungi</taxon>
        <taxon>Dikarya</taxon>
        <taxon>Basidiomycota</taxon>
        <taxon>Agaricomycotina</taxon>
        <taxon>Tremellomycetes</taxon>
        <taxon>Tremellales</taxon>
        <taxon>Cryptococcaceae</taxon>
        <taxon>Kwoniella</taxon>
    </lineage>
</organism>
<dbReference type="InterPro" id="IPR001563">
    <property type="entry name" value="Peptidase_S10"/>
</dbReference>
<feature type="chain" id="PRO_5042315429" description="Carboxypeptidase" evidence="6">
    <location>
        <begin position="18"/>
        <end position="526"/>
    </location>
</feature>
<dbReference type="GO" id="GO:0006508">
    <property type="term" value="P:proteolysis"/>
    <property type="evidence" value="ECO:0007669"/>
    <property type="project" value="UniProtKB-KW"/>
</dbReference>
<keyword evidence="2 6" id="KW-0121">Carboxypeptidase</keyword>
<keyword evidence="6" id="KW-0732">Signal</keyword>
<dbReference type="Proteomes" id="UP000322225">
    <property type="component" value="Chromosome 10"/>
</dbReference>